<reference evidence="2" key="1">
    <citation type="submission" date="2021-02" db="EMBL/GenBank/DDBJ databases">
        <title>First Annotated Genome of the Yellow-green Alga Tribonema minus.</title>
        <authorList>
            <person name="Mahan K.M."/>
        </authorList>
    </citation>
    <scope>NUCLEOTIDE SEQUENCE</scope>
    <source>
        <strain evidence="2">UTEX B ZZ1240</strain>
    </source>
</reference>
<evidence type="ECO:0000256" key="1">
    <source>
        <dbReference type="SAM" id="MobiDB-lite"/>
    </source>
</evidence>
<evidence type="ECO:0000313" key="2">
    <source>
        <dbReference type="EMBL" id="KAG5192352.1"/>
    </source>
</evidence>
<comment type="caution">
    <text evidence="2">The sequence shown here is derived from an EMBL/GenBank/DDBJ whole genome shotgun (WGS) entry which is preliminary data.</text>
</comment>
<dbReference type="InterPro" id="IPR036867">
    <property type="entry name" value="R3H_dom_sf"/>
</dbReference>
<dbReference type="SUPFAM" id="SSF82708">
    <property type="entry name" value="R3H domain"/>
    <property type="match status" value="1"/>
</dbReference>
<evidence type="ECO:0000313" key="3">
    <source>
        <dbReference type="Proteomes" id="UP000664859"/>
    </source>
</evidence>
<protein>
    <recommendedName>
        <fullName evidence="4">R3H domain-containing protein</fullName>
    </recommendedName>
</protein>
<keyword evidence="3" id="KW-1185">Reference proteome</keyword>
<evidence type="ECO:0008006" key="4">
    <source>
        <dbReference type="Google" id="ProtNLM"/>
    </source>
</evidence>
<dbReference type="InterPro" id="IPR039629">
    <property type="entry name" value="R3HDM4"/>
</dbReference>
<sequence length="375" mass="38603">MSRPGPAVWYHPDIDYSPPDPPPAPRDPDDDDDSLAPVPSTATGAGRASTPVRVSGSRAVTPQRAVYAAPIAAAQEGRPSQHRGRRRQRRWANDNFFGIHKAISGGGGDGSSGGADAMSSLMQHLSLDVSWRSSLGDLVADEVDAPLRTAARQGAAPAPALSHGSGHQQYRGTHWEDAEERFARIPKRLRDVVTQSLHGATLRAYVAAVEATLLYFITARALPPTTPDPLAEALRTPLQLQAGPKGGARLGVALHDSPFHRLLLHAACQYHGLLSKSDAEQGGVKTVYVSLAGGGGGGSGGGGGVAVAAAAVSMCAFVEATRVAQSEADRLRRAQLSDGHIRAAALTGGSNIESAARFGGGGGGGGGGSRILVKA</sequence>
<dbReference type="EMBL" id="JAFCMP010000007">
    <property type="protein sequence ID" value="KAG5192352.1"/>
    <property type="molecule type" value="Genomic_DNA"/>
</dbReference>
<dbReference type="PANTHER" id="PTHR32019:SF2">
    <property type="entry name" value="R3H DOMAIN-CONTAINING PROTEIN 4"/>
    <property type="match status" value="1"/>
</dbReference>
<feature type="region of interest" description="Disordered" evidence="1">
    <location>
        <begin position="1"/>
        <end position="61"/>
    </location>
</feature>
<organism evidence="2 3">
    <name type="scientific">Tribonema minus</name>
    <dbReference type="NCBI Taxonomy" id="303371"/>
    <lineage>
        <taxon>Eukaryota</taxon>
        <taxon>Sar</taxon>
        <taxon>Stramenopiles</taxon>
        <taxon>Ochrophyta</taxon>
        <taxon>PX clade</taxon>
        <taxon>Xanthophyceae</taxon>
        <taxon>Tribonematales</taxon>
        <taxon>Tribonemataceae</taxon>
        <taxon>Tribonema</taxon>
    </lineage>
</organism>
<gene>
    <name evidence="2" type="ORF">JKP88DRAFT_351961</name>
</gene>
<accession>A0A835ZHM7</accession>
<dbReference type="Proteomes" id="UP000664859">
    <property type="component" value="Unassembled WGS sequence"/>
</dbReference>
<dbReference type="GO" id="GO:0003676">
    <property type="term" value="F:nucleic acid binding"/>
    <property type="evidence" value="ECO:0007669"/>
    <property type="project" value="InterPro"/>
</dbReference>
<name>A0A835ZHM7_9STRA</name>
<dbReference type="OrthoDB" id="75169at2759"/>
<dbReference type="PANTHER" id="PTHR32019">
    <property type="entry name" value="R3H DOMAIN-CONTAINING PROTEIN 4"/>
    <property type="match status" value="1"/>
</dbReference>
<dbReference type="AlphaFoldDB" id="A0A835ZHM7"/>
<proteinExistence type="predicted"/>